<dbReference type="InterPro" id="IPR051678">
    <property type="entry name" value="AGP_Transferase"/>
</dbReference>
<evidence type="ECO:0000313" key="3">
    <source>
        <dbReference type="Proteomes" id="UP000569914"/>
    </source>
</evidence>
<name>A0A7Y9LD61_9ACTN</name>
<sequence length="291" mass="31963">MIMHEGQLEIGSDLVRRLLAEQFPDWAGLSITRVPSLGTVNALFRLGDELSVRLPLMPHHGDDLARELRWLPFLAPRLPLRVPRAAAAGTPTPEFPHVWAVYEWIAGSPYDDAVITDEAAAGAELAEFVIALHETPVAADVPPAGRRPLAELDQDTRRAITQSDPEIDTRAAMRAWDRALELPPYPGPRQWIHADLLRPNLLVDRGRIAAVIDFGGTGAGDPALDLIAGWATFGPKGRAAFAERLQPAVEDWERARGYALHQAALIIPYYRITNPGFVVLAARTIEQLLAD</sequence>
<dbReference type="CDD" id="cd05155">
    <property type="entry name" value="APH_ChoK_like_1"/>
    <property type="match status" value="1"/>
</dbReference>
<evidence type="ECO:0000313" key="2">
    <source>
        <dbReference type="EMBL" id="NYE71596.1"/>
    </source>
</evidence>
<keyword evidence="2" id="KW-0808">Transferase</keyword>
<dbReference type="Gene3D" id="3.30.200.20">
    <property type="entry name" value="Phosphorylase Kinase, domain 1"/>
    <property type="match status" value="1"/>
</dbReference>
<dbReference type="PANTHER" id="PTHR21310">
    <property type="entry name" value="AMINOGLYCOSIDE PHOSPHOTRANSFERASE-RELATED-RELATED"/>
    <property type="match status" value="1"/>
</dbReference>
<dbReference type="GO" id="GO:0016301">
    <property type="term" value="F:kinase activity"/>
    <property type="evidence" value="ECO:0007669"/>
    <property type="project" value="UniProtKB-KW"/>
</dbReference>
<comment type="caution">
    <text evidence="2">The sequence shown here is derived from an EMBL/GenBank/DDBJ whole genome shotgun (WGS) entry which is preliminary data.</text>
</comment>
<dbReference type="PANTHER" id="PTHR21310:SF42">
    <property type="entry name" value="BIFUNCTIONAL AAC_APH"/>
    <property type="match status" value="1"/>
</dbReference>
<feature type="domain" description="Aminoglycoside phosphotransferase" evidence="1">
    <location>
        <begin position="38"/>
        <end position="258"/>
    </location>
</feature>
<proteinExistence type="predicted"/>
<dbReference type="EMBL" id="JACCBU010000001">
    <property type="protein sequence ID" value="NYE71596.1"/>
    <property type="molecule type" value="Genomic_DNA"/>
</dbReference>
<organism evidence="2 3">
    <name type="scientific">Microlunatus parietis</name>
    <dbReference type="NCBI Taxonomy" id="682979"/>
    <lineage>
        <taxon>Bacteria</taxon>
        <taxon>Bacillati</taxon>
        <taxon>Actinomycetota</taxon>
        <taxon>Actinomycetes</taxon>
        <taxon>Propionibacteriales</taxon>
        <taxon>Propionibacteriaceae</taxon>
        <taxon>Microlunatus</taxon>
    </lineage>
</organism>
<dbReference type="InterPro" id="IPR002575">
    <property type="entry name" value="Aminoglycoside_PTrfase"/>
</dbReference>
<dbReference type="Gene3D" id="3.90.1200.10">
    <property type="match status" value="1"/>
</dbReference>
<dbReference type="InterPro" id="IPR011009">
    <property type="entry name" value="Kinase-like_dom_sf"/>
</dbReference>
<evidence type="ECO:0000259" key="1">
    <source>
        <dbReference type="Pfam" id="PF01636"/>
    </source>
</evidence>
<gene>
    <name evidence="2" type="ORF">BKA15_002925</name>
</gene>
<dbReference type="AlphaFoldDB" id="A0A7Y9LD61"/>
<protein>
    <submittedName>
        <fullName evidence="2">Aminoglycoside phosphotransferase (APT) family kinase protein</fullName>
    </submittedName>
</protein>
<reference evidence="2 3" key="1">
    <citation type="submission" date="2020-07" db="EMBL/GenBank/DDBJ databases">
        <title>Sequencing the genomes of 1000 actinobacteria strains.</title>
        <authorList>
            <person name="Klenk H.-P."/>
        </authorList>
    </citation>
    <scope>NUCLEOTIDE SEQUENCE [LARGE SCALE GENOMIC DNA]</scope>
    <source>
        <strain evidence="2 3">DSM 22083</strain>
    </source>
</reference>
<keyword evidence="2" id="KW-0418">Kinase</keyword>
<dbReference type="Pfam" id="PF01636">
    <property type="entry name" value="APH"/>
    <property type="match status" value="1"/>
</dbReference>
<accession>A0A7Y9LD61</accession>
<dbReference type="SUPFAM" id="SSF56112">
    <property type="entry name" value="Protein kinase-like (PK-like)"/>
    <property type="match status" value="1"/>
</dbReference>
<keyword evidence="3" id="KW-1185">Reference proteome</keyword>
<dbReference type="Proteomes" id="UP000569914">
    <property type="component" value="Unassembled WGS sequence"/>
</dbReference>